<evidence type="ECO:0000313" key="1">
    <source>
        <dbReference type="EMBL" id="MCD9638586.1"/>
    </source>
</evidence>
<evidence type="ECO:0000313" key="2">
    <source>
        <dbReference type="Proteomes" id="UP000823775"/>
    </source>
</evidence>
<organism evidence="1 2">
    <name type="scientific">Datura stramonium</name>
    <name type="common">Jimsonweed</name>
    <name type="synonym">Common thornapple</name>
    <dbReference type="NCBI Taxonomy" id="4076"/>
    <lineage>
        <taxon>Eukaryota</taxon>
        <taxon>Viridiplantae</taxon>
        <taxon>Streptophyta</taxon>
        <taxon>Embryophyta</taxon>
        <taxon>Tracheophyta</taxon>
        <taxon>Spermatophyta</taxon>
        <taxon>Magnoliopsida</taxon>
        <taxon>eudicotyledons</taxon>
        <taxon>Gunneridae</taxon>
        <taxon>Pentapetalae</taxon>
        <taxon>asterids</taxon>
        <taxon>lamiids</taxon>
        <taxon>Solanales</taxon>
        <taxon>Solanaceae</taxon>
        <taxon>Solanoideae</taxon>
        <taxon>Datureae</taxon>
        <taxon>Datura</taxon>
    </lineage>
</organism>
<comment type="caution">
    <text evidence="1">The sequence shown here is derived from an EMBL/GenBank/DDBJ whole genome shotgun (WGS) entry which is preliminary data.</text>
</comment>
<protein>
    <submittedName>
        <fullName evidence="1">Uncharacterized protein</fullName>
    </submittedName>
</protein>
<dbReference type="Proteomes" id="UP000823775">
    <property type="component" value="Unassembled WGS sequence"/>
</dbReference>
<sequence length="81" mass="8624">ALEGNKDNGGFELKENCFGHAFASIVADLHMLNAGVPPQMGLPYTCFSSTGCGFALAKSRCPDSCTCFSPVNHRFASANHR</sequence>
<reference evidence="1 2" key="1">
    <citation type="journal article" date="2021" name="BMC Genomics">
        <title>Datura genome reveals duplications of psychoactive alkaloid biosynthetic genes and high mutation rate following tissue culture.</title>
        <authorList>
            <person name="Rajewski A."/>
            <person name="Carter-House D."/>
            <person name="Stajich J."/>
            <person name="Litt A."/>
        </authorList>
    </citation>
    <scope>NUCLEOTIDE SEQUENCE [LARGE SCALE GENOMIC DNA]</scope>
    <source>
        <strain evidence="1">AR-01</strain>
    </source>
</reference>
<feature type="non-terminal residue" evidence="1">
    <location>
        <position position="1"/>
    </location>
</feature>
<dbReference type="EMBL" id="JACEIK010002737">
    <property type="protein sequence ID" value="MCD9638586.1"/>
    <property type="molecule type" value="Genomic_DNA"/>
</dbReference>
<gene>
    <name evidence="1" type="ORF">HAX54_022646</name>
</gene>
<accession>A0ABS8UWJ5</accession>
<keyword evidence="2" id="KW-1185">Reference proteome</keyword>
<proteinExistence type="predicted"/>
<name>A0ABS8UWJ5_DATST</name>